<dbReference type="Gene3D" id="1.10.287.630">
    <property type="entry name" value="Helix hairpin bin"/>
    <property type="match status" value="1"/>
</dbReference>
<accession>A0AA47NNA9</accession>
<dbReference type="GO" id="GO:0005886">
    <property type="term" value="C:plasma membrane"/>
    <property type="evidence" value="ECO:0007669"/>
    <property type="project" value="TreeGrafter"/>
</dbReference>
<evidence type="ECO:0000313" key="13">
    <source>
        <dbReference type="EMBL" id="KAK0132256.1"/>
    </source>
</evidence>
<evidence type="ECO:0000256" key="3">
    <source>
        <dbReference type="ARBA" id="ARBA00022692"/>
    </source>
</evidence>
<feature type="compositionally biased region" description="Basic and acidic residues" evidence="10">
    <location>
        <begin position="634"/>
        <end position="662"/>
    </location>
</feature>
<evidence type="ECO:0000259" key="12">
    <source>
        <dbReference type="PROSITE" id="PS50042"/>
    </source>
</evidence>
<organism evidence="13 14">
    <name type="scientific">Merluccius polli</name>
    <name type="common">Benguela hake</name>
    <name type="synonym">Merluccius cadenati</name>
    <dbReference type="NCBI Taxonomy" id="89951"/>
    <lineage>
        <taxon>Eukaryota</taxon>
        <taxon>Metazoa</taxon>
        <taxon>Chordata</taxon>
        <taxon>Craniata</taxon>
        <taxon>Vertebrata</taxon>
        <taxon>Euteleostomi</taxon>
        <taxon>Actinopterygii</taxon>
        <taxon>Neopterygii</taxon>
        <taxon>Teleostei</taxon>
        <taxon>Neoteleostei</taxon>
        <taxon>Acanthomorphata</taxon>
        <taxon>Zeiogadaria</taxon>
        <taxon>Gadariae</taxon>
        <taxon>Gadiformes</taxon>
        <taxon>Gadoidei</taxon>
        <taxon>Merlucciidae</taxon>
        <taxon>Merluccius</taxon>
    </lineage>
</organism>
<evidence type="ECO:0000256" key="10">
    <source>
        <dbReference type="SAM" id="MobiDB-lite"/>
    </source>
</evidence>
<keyword evidence="7" id="KW-1071">Ligand-gated ion channel</keyword>
<dbReference type="SUPFAM" id="SSF51206">
    <property type="entry name" value="cAMP-binding domain-like"/>
    <property type="match status" value="1"/>
</dbReference>
<dbReference type="GO" id="GO:0030553">
    <property type="term" value="F:cGMP binding"/>
    <property type="evidence" value="ECO:0007669"/>
    <property type="project" value="TreeGrafter"/>
</dbReference>
<dbReference type="Pfam" id="PF16526">
    <property type="entry name" value="CLZ"/>
    <property type="match status" value="1"/>
</dbReference>
<keyword evidence="2" id="KW-0813">Transport</keyword>
<dbReference type="InterPro" id="IPR018490">
    <property type="entry name" value="cNMP-bd_dom_sf"/>
</dbReference>
<keyword evidence="6 11" id="KW-0472">Membrane</keyword>
<feature type="compositionally biased region" description="Basic and acidic residues" evidence="10">
    <location>
        <begin position="693"/>
        <end position="704"/>
    </location>
</feature>
<keyword evidence="4 11" id="KW-1133">Transmembrane helix</keyword>
<dbReference type="InterPro" id="IPR050866">
    <property type="entry name" value="CNG_cation_channel"/>
</dbReference>
<reference evidence="13" key="1">
    <citation type="journal article" date="2023" name="Front. Mar. Sci.">
        <title>A new Merluccius polli reference genome to investigate the effects of global change in West African waters.</title>
        <authorList>
            <person name="Mateo J.L."/>
            <person name="Blanco-Fernandez C."/>
            <person name="Garcia-Vazquez E."/>
            <person name="Machado-Schiaffino G."/>
        </authorList>
    </citation>
    <scope>NUCLEOTIDE SEQUENCE</scope>
    <source>
        <strain evidence="13">C29</strain>
        <tissue evidence="13">Fin</tissue>
    </source>
</reference>
<dbReference type="PROSITE" id="PS00889">
    <property type="entry name" value="CNMP_BINDING_2"/>
    <property type="match status" value="1"/>
</dbReference>
<dbReference type="InterPro" id="IPR032406">
    <property type="entry name" value="CLZ_dom"/>
</dbReference>
<dbReference type="PROSITE" id="PS50042">
    <property type="entry name" value="CNMP_BINDING_3"/>
    <property type="match status" value="1"/>
</dbReference>
<gene>
    <name evidence="13" type="primary">Cnga4</name>
    <name evidence="13" type="ORF">N1851_032934</name>
</gene>
<evidence type="ECO:0000256" key="11">
    <source>
        <dbReference type="SAM" id="Phobius"/>
    </source>
</evidence>
<dbReference type="Pfam" id="PF00027">
    <property type="entry name" value="cNMP_binding"/>
    <property type="match status" value="1"/>
</dbReference>
<comment type="caution">
    <text evidence="13">The sequence shown here is derived from an EMBL/GenBank/DDBJ whole genome shotgun (WGS) entry which is preliminary data.</text>
</comment>
<dbReference type="AlphaFoldDB" id="A0AA47NNA9"/>
<evidence type="ECO:0000256" key="5">
    <source>
        <dbReference type="ARBA" id="ARBA00023065"/>
    </source>
</evidence>
<dbReference type="Proteomes" id="UP001174136">
    <property type="component" value="Unassembled WGS sequence"/>
</dbReference>
<feature type="region of interest" description="Disordered" evidence="10">
    <location>
        <begin position="572"/>
        <end position="704"/>
    </location>
</feature>
<dbReference type="SMART" id="SM00100">
    <property type="entry name" value="cNMP"/>
    <property type="match status" value="1"/>
</dbReference>
<dbReference type="FunFam" id="1.10.287.70:FF:000030">
    <property type="entry name" value="Cyclic nucleotide-gated channel alpha 3"/>
    <property type="match status" value="1"/>
</dbReference>
<comment type="subcellular location">
    <subcellularLocation>
        <location evidence="1">Membrane</location>
        <topology evidence="1">Multi-pass membrane protein</topology>
    </subcellularLocation>
</comment>
<evidence type="ECO:0000256" key="6">
    <source>
        <dbReference type="ARBA" id="ARBA00023136"/>
    </source>
</evidence>
<keyword evidence="9" id="KW-0175">Coiled coil</keyword>
<dbReference type="InterPro" id="IPR018488">
    <property type="entry name" value="cNMP-bd_CS"/>
</dbReference>
<feature type="coiled-coil region" evidence="9">
    <location>
        <begin position="512"/>
        <end position="571"/>
    </location>
</feature>
<feature type="transmembrane region" description="Helical" evidence="11">
    <location>
        <begin position="274"/>
        <end position="293"/>
    </location>
</feature>
<keyword evidence="5" id="KW-0406">Ion transport</keyword>
<dbReference type="SUPFAM" id="SSF81324">
    <property type="entry name" value="Voltage-gated potassium channels"/>
    <property type="match status" value="1"/>
</dbReference>
<feature type="compositionally biased region" description="Acidic residues" evidence="10">
    <location>
        <begin position="612"/>
        <end position="621"/>
    </location>
</feature>
<dbReference type="InterPro" id="IPR005821">
    <property type="entry name" value="Ion_trans_dom"/>
</dbReference>
<dbReference type="PROSITE" id="PS00888">
    <property type="entry name" value="CNMP_BINDING_1"/>
    <property type="match status" value="1"/>
</dbReference>
<evidence type="ECO:0000256" key="7">
    <source>
        <dbReference type="ARBA" id="ARBA00023286"/>
    </source>
</evidence>
<keyword evidence="14" id="KW-1185">Reference proteome</keyword>
<dbReference type="GO" id="GO:0044877">
    <property type="term" value="F:protein-containing complex binding"/>
    <property type="evidence" value="ECO:0007669"/>
    <property type="project" value="TreeGrafter"/>
</dbReference>
<evidence type="ECO:0000313" key="14">
    <source>
        <dbReference type="Proteomes" id="UP001174136"/>
    </source>
</evidence>
<evidence type="ECO:0000256" key="9">
    <source>
        <dbReference type="SAM" id="Coils"/>
    </source>
</evidence>
<protein>
    <submittedName>
        <fullName evidence="13">Cyclic nucleotide-gated cation channel alpha-4</fullName>
    </submittedName>
</protein>
<dbReference type="InterPro" id="IPR014710">
    <property type="entry name" value="RmlC-like_jellyroll"/>
</dbReference>
<evidence type="ECO:0000256" key="2">
    <source>
        <dbReference type="ARBA" id="ARBA00022448"/>
    </source>
</evidence>
<dbReference type="InterPro" id="IPR000595">
    <property type="entry name" value="cNMP-bd_dom"/>
</dbReference>
<evidence type="ECO:0000256" key="4">
    <source>
        <dbReference type="ARBA" id="ARBA00022989"/>
    </source>
</evidence>
<dbReference type="Pfam" id="PF00520">
    <property type="entry name" value="Ion_trans"/>
    <property type="match status" value="1"/>
</dbReference>
<dbReference type="PANTHER" id="PTHR45638">
    <property type="entry name" value="CYCLIC NUCLEOTIDE-GATED CATION CHANNEL SUBUNIT A"/>
    <property type="match status" value="1"/>
</dbReference>
<feature type="domain" description="Cyclic nucleotide-binding" evidence="12">
    <location>
        <begin position="378"/>
        <end position="492"/>
    </location>
</feature>
<dbReference type="GO" id="GO:0005222">
    <property type="term" value="F:intracellularly cAMP-activated cation channel activity"/>
    <property type="evidence" value="ECO:0007669"/>
    <property type="project" value="TreeGrafter"/>
</dbReference>
<dbReference type="Gene3D" id="2.60.120.10">
    <property type="entry name" value="Jelly Rolls"/>
    <property type="match status" value="1"/>
</dbReference>
<name>A0AA47NNA9_MERPO</name>
<dbReference type="CDD" id="cd00038">
    <property type="entry name" value="CAP_ED"/>
    <property type="match status" value="1"/>
</dbReference>
<dbReference type="Gene3D" id="1.10.287.70">
    <property type="match status" value="1"/>
</dbReference>
<dbReference type="EMBL" id="JAOPHQ010006277">
    <property type="protein sequence ID" value="KAK0132256.1"/>
    <property type="molecule type" value="Genomic_DNA"/>
</dbReference>
<evidence type="ECO:0000256" key="8">
    <source>
        <dbReference type="ARBA" id="ARBA00023303"/>
    </source>
</evidence>
<dbReference type="FunFam" id="1.10.287.630:FF:000001">
    <property type="entry name" value="Cyclic nucleotide-gated channel alpha 3"/>
    <property type="match status" value="1"/>
</dbReference>
<feature type="transmembrane region" description="Helical" evidence="11">
    <location>
        <begin position="64"/>
        <end position="84"/>
    </location>
</feature>
<dbReference type="PANTHER" id="PTHR45638:SF2">
    <property type="entry name" value="CYCLIC NUCLEOTIDE-GATED CATION CHANNEL ALPHA-4"/>
    <property type="match status" value="1"/>
</dbReference>
<keyword evidence="3 11" id="KW-0812">Transmembrane</keyword>
<dbReference type="FunFam" id="2.60.120.10:FF:000046">
    <property type="entry name" value="Cyclic nucleotide-gated cation channel alpha-4"/>
    <property type="match status" value="1"/>
</dbReference>
<proteinExistence type="predicted"/>
<dbReference type="Gene3D" id="1.20.5.300">
    <property type="match status" value="1"/>
</dbReference>
<feature type="transmembrane region" description="Helical" evidence="11">
    <location>
        <begin position="202"/>
        <end position="220"/>
    </location>
</feature>
<dbReference type="GO" id="GO:0017071">
    <property type="term" value="C:intracellular cyclic nucleotide activated cation channel complex"/>
    <property type="evidence" value="ECO:0007669"/>
    <property type="project" value="TreeGrafter"/>
</dbReference>
<sequence length="704" mass="80582">MEKEGDGNLATNRWQRLIRWRQKQKVNVGGEDKKEVGKSDNTPWKVKLKRNLTEWIVDPSEEFYYVWLQVMIIPIFYNAVIIICRTCFEQIQMNYLAVWLTLDYLSDLMFAADMIIKVRTGYLDQGILIQDRAQLKKRYLRSVHFKLDLCSLLPTDLLYLCFDIHTPLVRVNRFLHMSRLSEAMDRMETRTSYPNTFRISKLMLYIFVLIHWNACLYFALSKYIGLGADRWVYPNTSLPVFNSMRRQYFYCFWFSAQIFTTVGDTPLPDREEEYLFMIADLLIAVLVFASIVGNVGNVITNLRDRDNVFFPNHELVKVYLRSRHISKDLRKRVSDWYQHLYINKKITRENEILKQLPVQLQTEIAVSVHLPTLSKVTIFQSCEKSLLEELVLKLTPQVYSPGEYVCKKGDVGHEMYIIKEGKLAVVADDGVTQYAVLSDGNFFGEISILNIKGNKSGNRRTANIRSIGHSDLFSLSKEDLGVVLSEFPAAKRHLEEKGRQILTKMGILDESAEGQQTVVEKVETKLDRLESNLDTLQTKLARLMVELESSNRKMQSRVELLELELEEMDHLPLEELGGERDGDWELDGHRGGEEKRGEGVGEEADRERDEAKGEEEEEEEVGEGRVKGQGLGDNESKGGDGESRRSAKEETGKRGLDRKVEGLEEGVAENGQGGGEEKEENAHDDGGAEADGDTLHSHSEKAPT</sequence>
<evidence type="ECO:0000256" key="1">
    <source>
        <dbReference type="ARBA" id="ARBA00004141"/>
    </source>
</evidence>
<keyword evidence="8" id="KW-0407">Ion channel</keyword>
<dbReference type="GO" id="GO:0005223">
    <property type="term" value="F:intracellularly cGMP-activated cation channel activity"/>
    <property type="evidence" value="ECO:0007669"/>
    <property type="project" value="TreeGrafter"/>
</dbReference>
<feature type="compositionally biased region" description="Basic and acidic residues" evidence="10">
    <location>
        <begin position="572"/>
        <end position="611"/>
    </location>
</feature>